<organism evidence="1">
    <name type="scientific">Oryza punctata</name>
    <name type="common">Red rice</name>
    <dbReference type="NCBI Taxonomy" id="4537"/>
    <lineage>
        <taxon>Eukaryota</taxon>
        <taxon>Viridiplantae</taxon>
        <taxon>Streptophyta</taxon>
        <taxon>Embryophyta</taxon>
        <taxon>Tracheophyta</taxon>
        <taxon>Spermatophyta</taxon>
        <taxon>Magnoliopsida</taxon>
        <taxon>Liliopsida</taxon>
        <taxon>Poales</taxon>
        <taxon>Poaceae</taxon>
        <taxon>BOP clade</taxon>
        <taxon>Oryzoideae</taxon>
        <taxon>Oryzeae</taxon>
        <taxon>Oryzinae</taxon>
        <taxon>Oryza</taxon>
    </lineage>
</organism>
<proteinExistence type="predicted"/>
<name>A0A0E0MCT8_ORYPU</name>
<accession>A0A0E0MCT8</accession>
<evidence type="ECO:0000313" key="2">
    <source>
        <dbReference type="Proteomes" id="UP000026962"/>
    </source>
</evidence>
<dbReference type="HOGENOM" id="CLU_2675336_0_0_1"/>
<dbReference type="EnsemblPlants" id="OPUNC11G03800.1">
    <property type="protein sequence ID" value="OPUNC11G03800.1"/>
    <property type="gene ID" value="OPUNC11G03800"/>
</dbReference>
<reference evidence="1" key="2">
    <citation type="submission" date="2018-05" db="EMBL/GenBank/DDBJ databases">
        <title>OpunRS2 (Oryza punctata Reference Sequence Version 2).</title>
        <authorList>
            <person name="Zhang J."/>
            <person name="Kudrna D."/>
            <person name="Lee S."/>
            <person name="Talag J."/>
            <person name="Welchert J."/>
            <person name="Wing R.A."/>
        </authorList>
    </citation>
    <scope>NUCLEOTIDE SEQUENCE [LARGE SCALE GENOMIC DNA]</scope>
</reference>
<sequence length="75" mass="8580">MRRPVLSFFHFSNSWKSARNKPTPNHQANAIQPHKKAFQMIQLTSQSSHTSAQGLSFGISDNYKSRTMKKMAQKT</sequence>
<dbReference type="Proteomes" id="UP000026962">
    <property type="component" value="Chromosome 11"/>
</dbReference>
<dbReference type="AlphaFoldDB" id="A0A0E0MCT8"/>
<evidence type="ECO:0000313" key="1">
    <source>
        <dbReference type="EnsemblPlants" id="OPUNC11G03800.1"/>
    </source>
</evidence>
<protein>
    <submittedName>
        <fullName evidence="1">Uncharacterized protein</fullName>
    </submittedName>
</protein>
<keyword evidence="2" id="KW-1185">Reference proteome</keyword>
<dbReference type="Gramene" id="OPUNC11G03800.1">
    <property type="protein sequence ID" value="OPUNC11G03800.1"/>
    <property type="gene ID" value="OPUNC11G03800"/>
</dbReference>
<reference evidence="1" key="1">
    <citation type="submission" date="2015-04" db="UniProtKB">
        <authorList>
            <consortium name="EnsemblPlants"/>
        </authorList>
    </citation>
    <scope>IDENTIFICATION</scope>
</reference>